<accession>A0AAE0FH26</accession>
<sequence>MMSEEAPIHVDMPFQPVHPLVDKQVTGDSNPFSKFVFQKTCVEENLTESQEIWEEFIEPLIGTGRGPLLNDHIGCTAPDKLSHHTVPRMRVLSGDFLLMQSGKTPNFDQIHPGRNLLFDLGASVWQQSSRFLSCLYHRRGIWFDASYAWEATVYDPKYVWQNVPIEFRPNFHYFNIPVSSEPEHVDNPLTLLKKVATPEDFVAFKLDIDANSIEMALMTQIMEDETLFSLIDELYFEYHFQGEWHALLGWGNTNETNMTHALKMFQTIRQKGIRMHFWP</sequence>
<reference evidence="1 2" key="1">
    <citation type="journal article" date="2015" name="Genome Biol. Evol.">
        <title>Comparative Genomics of a Bacterivorous Green Alga Reveals Evolutionary Causalities and Consequences of Phago-Mixotrophic Mode of Nutrition.</title>
        <authorList>
            <person name="Burns J.A."/>
            <person name="Paasch A."/>
            <person name="Narechania A."/>
            <person name="Kim E."/>
        </authorList>
    </citation>
    <scope>NUCLEOTIDE SEQUENCE [LARGE SCALE GENOMIC DNA]</scope>
    <source>
        <strain evidence="1 2">PLY_AMNH</strain>
    </source>
</reference>
<gene>
    <name evidence="1" type="ORF">CYMTET_31519</name>
</gene>
<organism evidence="1 2">
    <name type="scientific">Cymbomonas tetramitiformis</name>
    <dbReference type="NCBI Taxonomy" id="36881"/>
    <lineage>
        <taxon>Eukaryota</taxon>
        <taxon>Viridiplantae</taxon>
        <taxon>Chlorophyta</taxon>
        <taxon>Pyramimonadophyceae</taxon>
        <taxon>Pyramimonadales</taxon>
        <taxon>Pyramimonadaceae</taxon>
        <taxon>Cymbomonas</taxon>
    </lineage>
</organism>
<evidence type="ECO:0000313" key="1">
    <source>
        <dbReference type="EMBL" id="KAK3259484.1"/>
    </source>
</evidence>
<evidence type="ECO:0000313" key="2">
    <source>
        <dbReference type="Proteomes" id="UP001190700"/>
    </source>
</evidence>
<dbReference type="Proteomes" id="UP001190700">
    <property type="component" value="Unassembled WGS sequence"/>
</dbReference>
<proteinExistence type="predicted"/>
<dbReference type="AlphaFoldDB" id="A0AAE0FH26"/>
<name>A0AAE0FH26_9CHLO</name>
<comment type="caution">
    <text evidence="1">The sequence shown here is derived from an EMBL/GenBank/DDBJ whole genome shotgun (WGS) entry which is preliminary data.</text>
</comment>
<dbReference type="EMBL" id="LGRX02018700">
    <property type="protein sequence ID" value="KAK3259484.1"/>
    <property type="molecule type" value="Genomic_DNA"/>
</dbReference>
<keyword evidence="2" id="KW-1185">Reference proteome</keyword>
<protein>
    <submittedName>
        <fullName evidence="1">Uncharacterized protein</fullName>
    </submittedName>
</protein>